<dbReference type="EC" id="2.1.2.9" evidence="1"/>
<gene>
    <name evidence="3" type="primary">FMT1</name>
    <name evidence="3" type="ORF">TWF696_003981</name>
</gene>
<dbReference type="GO" id="GO:0005739">
    <property type="term" value="C:mitochondrion"/>
    <property type="evidence" value="ECO:0007669"/>
    <property type="project" value="TreeGrafter"/>
</dbReference>
<dbReference type="CDD" id="cd08646">
    <property type="entry name" value="FMT_core_Met-tRNA-FMT_N"/>
    <property type="match status" value="1"/>
</dbReference>
<protein>
    <recommendedName>
        <fullName evidence="1">methionyl-tRNA formyltransferase</fullName>
        <ecNumber evidence="1">2.1.2.9</ecNumber>
    </recommendedName>
</protein>
<dbReference type="Pfam" id="PF00551">
    <property type="entry name" value="Formyl_trans_N"/>
    <property type="match status" value="1"/>
</dbReference>
<evidence type="ECO:0000256" key="1">
    <source>
        <dbReference type="ARBA" id="ARBA00012261"/>
    </source>
</evidence>
<dbReference type="Proteomes" id="UP001375240">
    <property type="component" value="Unassembled WGS sequence"/>
</dbReference>
<proteinExistence type="predicted"/>
<evidence type="ECO:0000313" key="3">
    <source>
        <dbReference type="EMBL" id="KAK6354849.1"/>
    </source>
</evidence>
<name>A0AAV9V7T5_9PEZI</name>
<dbReference type="PANTHER" id="PTHR11138">
    <property type="entry name" value="METHIONYL-TRNA FORMYLTRANSFERASE"/>
    <property type="match status" value="1"/>
</dbReference>
<comment type="caution">
    <text evidence="3">The sequence shown here is derived from an EMBL/GenBank/DDBJ whole genome shotgun (WGS) entry which is preliminary data.</text>
</comment>
<organism evidence="3 4">
    <name type="scientific">Orbilia brochopaga</name>
    <dbReference type="NCBI Taxonomy" id="3140254"/>
    <lineage>
        <taxon>Eukaryota</taxon>
        <taxon>Fungi</taxon>
        <taxon>Dikarya</taxon>
        <taxon>Ascomycota</taxon>
        <taxon>Pezizomycotina</taxon>
        <taxon>Orbiliomycetes</taxon>
        <taxon>Orbiliales</taxon>
        <taxon>Orbiliaceae</taxon>
        <taxon>Orbilia</taxon>
    </lineage>
</organism>
<dbReference type="AlphaFoldDB" id="A0AAV9V7T5"/>
<dbReference type="InterPro" id="IPR036477">
    <property type="entry name" value="Formyl_transf_N_sf"/>
</dbReference>
<dbReference type="PANTHER" id="PTHR11138:SF5">
    <property type="entry name" value="METHIONYL-TRNA FORMYLTRANSFERASE, MITOCHONDRIAL"/>
    <property type="match status" value="1"/>
</dbReference>
<dbReference type="InterPro" id="IPR002376">
    <property type="entry name" value="Formyl_transf_N"/>
</dbReference>
<reference evidence="3 4" key="1">
    <citation type="submission" date="2019-10" db="EMBL/GenBank/DDBJ databases">
        <authorList>
            <person name="Palmer J.M."/>
        </authorList>
    </citation>
    <scope>NUCLEOTIDE SEQUENCE [LARGE SCALE GENOMIC DNA]</scope>
    <source>
        <strain evidence="3 4">TWF696</strain>
    </source>
</reference>
<accession>A0AAV9V7T5</accession>
<keyword evidence="4" id="KW-1185">Reference proteome</keyword>
<dbReference type="InterPro" id="IPR041711">
    <property type="entry name" value="Met-tRNA-FMT_N"/>
</dbReference>
<dbReference type="Gene3D" id="3.40.50.12230">
    <property type="match status" value="1"/>
</dbReference>
<sequence>MLSVRWALSRLPTFSRCLQPIRNVSHGLHSSSISAKGLKILFCGSDNFSVQSLKALIELKNAAPNKPVESIDVLVKQEKPSGRGLKAQRVNPVQVLAKEHDLPYHELNTSIDKWKLPGPTDLIIAVSFGAFIPKTLIEKSRYGGLNVHPSFLPKYRGAAPVQHALINGDPSTGVVVQTLDVEKFDRGKILAKSDPVNIKIDETKYPSPTLYNDLLQTLGEEGGKLLAAVINNGLYDPKKHASLTVSTGEKSSLASRLPTTASLIQFGKMTGRRAFRLGLVFGHLYCFRQKVKYLRRGITSVPPARTIMGPLRMPTAIEFDRYLREAPADKQWVYIPSPQITKKDRGGLALQVSEGEWVIVKYLTVEGRNRRDAMSWADIVDPTDVGFVSTQSV</sequence>
<dbReference type="GO" id="GO:0004479">
    <property type="term" value="F:methionyl-tRNA formyltransferase activity"/>
    <property type="evidence" value="ECO:0007669"/>
    <property type="project" value="UniProtKB-EC"/>
</dbReference>
<feature type="domain" description="Formyl transferase N-terminal" evidence="2">
    <location>
        <begin position="39"/>
        <end position="204"/>
    </location>
</feature>
<dbReference type="SUPFAM" id="SSF53328">
    <property type="entry name" value="Formyltransferase"/>
    <property type="match status" value="1"/>
</dbReference>
<evidence type="ECO:0000259" key="2">
    <source>
        <dbReference type="Pfam" id="PF00551"/>
    </source>
</evidence>
<dbReference type="EMBL" id="JAVHNQ010000002">
    <property type="protein sequence ID" value="KAK6354849.1"/>
    <property type="molecule type" value="Genomic_DNA"/>
</dbReference>
<evidence type="ECO:0000313" key="4">
    <source>
        <dbReference type="Proteomes" id="UP001375240"/>
    </source>
</evidence>